<name>A0A419S6R4_9SPHI</name>
<reference evidence="1 2" key="1">
    <citation type="submission" date="2016-07" db="EMBL/GenBank/DDBJ databases">
        <title>Genome of Pelobium manganitolerans.</title>
        <authorList>
            <person name="Wu S."/>
            <person name="Wang G."/>
        </authorList>
    </citation>
    <scope>NUCLEOTIDE SEQUENCE [LARGE SCALE GENOMIC DNA]</scope>
    <source>
        <strain evidence="1 2">YS-25</strain>
    </source>
</reference>
<dbReference type="RefSeq" id="WP_120181239.1">
    <property type="nucleotide sequence ID" value="NZ_MBTA01000012.1"/>
</dbReference>
<dbReference type="EMBL" id="MBTA01000012">
    <property type="protein sequence ID" value="RKD17047.1"/>
    <property type="molecule type" value="Genomic_DNA"/>
</dbReference>
<dbReference type="OrthoDB" id="793718at2"/>
<sequence length="170" mass="19389">MFANCIQQSALKIILFATLVVLFLSACKFNKLEQSTGDAYLQGLWQEDALLKHEDLVSWQSFRFKFTCDSFYATIHNVSKVNLDGGPCYQEGNWDEYAKGYYKVVGDTLKFDGNFVDAEFKYKTVGSCYRNGKFTDLFLITAKTDSVIHLKNLQTGTTQQLLLQQKLVCK</sequence>
<keyword evidence="2" id="KW-1185">Reference proteome</keyword>
<accession>A0A419S6R4</accession>
<dbReference type="Proteomes" id="UP000283433">
    <property type="component" value="Unassembled WGS sequence"/>
</dbReference>
<comment type="caution">
    <text evidence="1">The sequence shown here is derived from an EMBL/GenBank/DDBJ whole genome shotgun (WGS) entry which is preliminary data.</text>
</comment>
<evidence type="ECO:0000313" key="1">
    <source>
        <dbReference type="EMBL" id="RKD17047.1"/>
    </source>
</evidence>
<organism evidence="1 2">
    <name type="scientific">Pelobium manganitolerans</name>
    <dbReference type="NCBI Taxonomy" id="1842495"/>
    <lineage>
        <taxon>Bacteria</taxon>
        <taxon>Pseudomonadati</taxon>
        <taxon>Bacteroidota</taxon>
        <taxon>Sphingobacteriia</taxon>
        <taxon>Sphingobacteriales</taxon>
        <taxon>Sphingobacteriaceae</taxon>
        <taxon>Pelobium</taxon>
    </lineage>
</organism>
<evidence type="ECO:0000313" key="2">
    <source>
        <dbReference type="Proteomes" id="UP000283433"/>
    </source>
</evidence>
<protein>
    <recommendedName>
        <fullName evidence="3">Fumarate hydratase</fullName>
    </recommendedName>
</protein>
<gene>
    <name evidence="1" type="ORF">BCY91_02545</name>
</gene>
<dbReference type="AlphaFoldDB" id="A0A419S6R4"/>
<proteinExistence type="predicted"/>
<evidence type="ECO:0008006" key="3">
    <source>
        <dbReference type="Google" id="ProtNLM"/>
    </source>
</evidence>